<comment type="similarity">
    <text evidence="1">Belongs to the NAD(P)-dependent epimerase/dehydratase family.</text>
</comment>
<reference evidence="5" key="1">
    <citation type="journal article" date="2023" name="Commun. Biol.">
        <title>Genome analysis of Parmales, the sister group of diatoms, reveals the evolutionary specialization of diatoms from phago-mixotrophs to photoautotrophs.</title>
        <authorList>
            <person name="Ban H."/>
            <person name="Sato S."/>
            <person name="Yoshikawa S."/>
            <person name="Yamada K."/>
            <person name="Nakamura Y."/>
            <person name="Ichinomiya M."/>
            <person name="Sato N."/>
            <person name="Blanc-Mathieu R."/>
            <person name="Endo H."/>
            <person name="Kuwata A."/>
            <person name="Ogata H."/>
        </authorList>
    </citation>
    <scope>NUCLEOTIDE SEQUENCE [LARGE SCALE GENOMIC DNA]</scope>
    <source>
        <strain evidence="5">NIES 3699</strain>
    </source>
</reference>
<dbReference type="AlphaFoldDB" id="A0A9W7BTC4"/>
<dbReference type="InterPro" id="IPR001509">
    <property type="entry name" value="Epimerase_deHydtase"/>
</dbReference>
<dbReference type="InterPro" id="IPR036291">
    <property type="entry name" value="NAD(P)-bd_dom_sf"/>
</dbReference>
<comment type="caution">
    <text evidence="4">The sequence shown here is derived from an EMBL/GenBank/DDBJ whole genome shotgun (WGS) entry which is preliminary data.</text>
</comment>
<dbReference type="Gene3D" id="3.40.50.720">
    <property type="entry name" value="NAD(P)-binding Rossmann-like Domain"/>
    <property type="match status" value="1"/>
</dbReference>
<sequence length="451" mass="49931">MLLISQFLLLLLLLPSSISFTLLPHSRSLSLPTTTATTTSLSAKKKVIVLGGDGFCGWPTSLYLSDKGHSVTIVDNLSRRNIDTELGCQSLTPISSPQTRVNAWKEVSGKTIDFHNIDVAKDYDKLLALIKEKKPDTIIHFAEQRAAPYSMKSTKGKRYTVDNNIGGTNNLCCAVADSGLDVHIVHLGTMGVYGYGTSGGEIPEGYIDVTLPGGREANILHPAYPGSVYHATKCLDAIMFQFYNKNDQLRVTDLHQGIVWGTNTPQTVRDERLINRFDYDGDYGTVLNRFLMQGGMGVPLTVYGTGGQTRGFIHITDTTKCLEIAMENPPKKGERVEIFNQIAETRRVRDVAQMVATQTGVDMKLVPNPRQEAAENELDVSNRKFLSAGLSPTTLESENGLFSEVIDIVQKYKHRCDPEMILPASYWNKERAKACEGNLDIEKHMKKETKV</sequence>
<organism evidence="4 5">
    <name type="scientific">Triparma verrucosa</name>
    <dbReference type="NCBI Taxonomy" id="1606542"/>
    <lineage>
        <taxon>Eukaryota</taxon>
        <taxon>Sar</taxon>
        <taxon>Stramenopiles</taxon>
        <taxon>Ochrophyta</taxon>
        <taxon>Bolidophyceae</taxon>
        <taxon>Parmales</taxon>
        <taxon>Triparmaceae</taxon>
        <taxon>Triparma</taxon>
    </lineage>
</organism>
<accession>A0A9W7BTC4</accession>
<protein>
    <recommendedName>
        <fullName evidence="3">NAD-dependent epimerase/dehydratase domain-containing protein</fullName>
    </recommendedName>
</protein>
<evidence type="ECO:0000313" key="5">
    <source>
        <dbReference type="Proteomes" id="UP001165160"/>
    </source>
</evidence>
<dbReference type="Proteomes" id="UP001165160">
    <property type="component" value="Unassembled WGS sequence"/>
</dbReference>
<feature type="domain" description="NAD-dependent epimerase/dehydratase" evidence="3">
    <location>
        <begin position="47"/>
        <end position="335"/>
    </location>
</feature>
<dbReference type="PANTHER" id="PTHR43000">
    <property type="entry name" value="DTDP-D-GLUCOSE 4,6-DEHYDRATASE-RELATED"/>
    <property type="match status" value="1"/>
</dbReference>
<evidence type="ECO:0000259" key="3">
    <source>
        <dbReference type="Pfam" id="PF01370"/>
    </source>
</evidence>
<evidence type="ECO:0000256" key="2">
    <source>
        <dbReference type="SAM" id="SignalP"/>
    </source>
</evidence>
<feature type="signal peptide" evidence="2">
    <location>
        <begin position="1"/>
        <end position="19"/>
    </location>
</feature>
<dbReference type="Pfam" id="PF01370">
    <property type="entry name" value="Epimerase"/>
    <property type="match status" value="1"/>
</dbReference>
<keyword evidence="5" id="KW-1185">Reference proteome</keyword>
<feature type="chain" id="PRO_5040916643" description="NAD-dependent epimerase/dehydratase domain-containing protein" evidence="2">
    <location>
        <begin position="20"/>
        <end position="451"/>
    </location>
</feature>
<name>A0A9W7BTC4_9STRA</name>
<dbReference type="Gene3D" id="3.90.25.10">
    <property type="entry name" value="UDP-galactose 4-epimerase, domain 1"/>
    <property type="match status" value="1"/>
</dbReference>
<evidence type="ECO:0000313" key="4">
    <source>
        <dbReference type="EMBL" id="GMH96126.1"/>
    </source>
</evidence>
<keyword evidence="2" id="KW-0732">Signal</keyword>
<proteinExistence type="inferred from homology"/>
<gene>
    <name evidence="4" type="ORF">TrVE_jg13702</name>
</gene>
<evidence type="ECO:0000256" key="1">
    <source>
        <dbReference type="ARBA" id="ARBA00007637"/>
    </source>
</evidence>
<dbReference type="EMBL" id="BRXX01000178">
    <property type="protein sequence ID" value="GMH96126.1"/>
    <property type="molecule type" value="Genomic_DNA"/>
</dbReference>
<dbReference type="SUPFAM" id="SSF51735">
    <property type="entry name" value="NAD(P)-binding Rossmann-fold domains"/>
    <property type="match status" value="1"/>
</dbReference>